<dbReference type="GO" id="GO:0006515">
    <property type="term" value="P:protein quality control for misfolded or incompletely synthesized proteins"/>
    <property type="evidence" value="ECO:0007669"/>
    <property type="project" value="UniProtKB-UniRule"/>
</dbReference>
<comment type="function">
    <text evidence="7">Catalyzes the release of premature peptidyl moieties from peptidyl-tRNA molecules trapped in stalled 50S ribosomal subunits, and thus maintains levels of free tRNAs and 50S ribosomes.</text>
</comment>
<evidence type="ECO:0000256" key="9">
    <source>
        <dbReference type="RuleBase" id="RU004320"/>
    </source>
</evidence>
<dbReference type="GO" id="GO:0004045">
    <property type="term" value="F:peptidyl-tRNA hydrolase activity"/>
    <property type="evidence" value="ECO:0007669"/>
    <property type="project" value="UniProtKB-UniRule"/>
</dbReference>
<comment type="function">
    <text evidence="7">Hydrolyzes ribosome-free peptidyl-tRNAs (with 1 or more amino acids incorporated), which drop off the ribosome during protein synthesis, or as a result of ribosome stalling.</text>
</comment>
<keyword evidence="2 7" id="KW-0820">tRNA-binding</keyword>
<feature type="binding site" evidence="7">
    <location>
        <position position="66"/>
    </location>
    <ligand>
        <name>tRNA</name>
        <dbReference type="ChEBI" id="CHEBI:17843"/>
    </ligand>
</feature>
<evidence type="ECO:0000256" key="4">
    <source>
        <dbReference type="ARBA" id="ARBA00022884"/>
    </source>
</evidence>
<keyword evidence="4 7" id="KW-0694">RNA-binding</keyword>
<feature type="binding site" evidence="7">
    <location>
        <position position="16"/>
    </location>
    <ligand>
        <name>tRNA</name>
        <dbReference type="ChEBI" id="CHEBI:17843"/>
    </ligand>
</feature>
<feature type="site" description="Discriminates between blocked and unblocked aminoacyl-tRNA" evidence="7">
    <location>
        <position position="11"/>
    </location>
</feature>
<dbReference type="GO" id="GO:0005737">
    <property type="term" value="C:cytoplasm"/>
    <property type="evidence" value="ECO:0007669"/>
    <property type="project" value="UniProtKB-SubCell"/>
</dbReference>
<feature type="binding site" evidence="7">
    <location>
        <position position="68"/>
    </location>
    <ligand>
        <name>tRNA</name>
        <dbReference type="ChEBI" id="CHEBI:17843"/>
    </ligand>
</feature>
<comment type="subunit">
    <text evidence="7">Monomer.</text>
</comment>
<dbReference type="GO" id="GO:0000049">
    <property type="term" value="F:tRNA binding"/>
    <property type="evidence" value="ECO:0007669"/>
    <property type="project" value="UniProtKB-UniRule"/>
</dbReference>
<evidence type="ECO:0000256" key="1">
    <source>
        <dbReference type="ARBA" id="ARBA00013260"/>
    </source>
</evidence>
<dbReference type="NCBIfam" id="TIGR00447">
    <property type="entry name" value="pth"/>
    <property type="match status" value="1"/>
</dbReference>
<gene>
    <name evidence="7" type="primary">pth</name>
    <name evidence="10" type="ORF">ENX03_06945</name>
</gene>
<dbReference type="InterPro" id="IPR018171">
    <property type="entry name" value="Pept_tRNA_hydro_CS"/>
</dbReference>
<evidence type="ECO:0000256" key="3">
    <source>
        <dbReference type="ARBA" id="ARBA00022801"/>
    </source>
</evidence>
<evidence type="ECO:0000256" key="5">
    <source>
        <dbReference type="ARBA" id="ARBA00038063"/>
    </source>
</evidence>
<dbReference type="Pfam" id="PF01195">
    <property type="entry name" value="Pept_tRNA_hydro"/>
    <property type="match status" value="1"/>
</dbReference>
<protein>
    <recommendedName>
        <fullName evidence="6 7">Peptidyl-tRNA hydrolase</fullName>
        <shortName evidence="7">Pth</shortName>
        <ecNumber evidence="1 7">3.1.1.29</ecNumber>
    </recommendedName>
</protein>
<dbReference type="PANTHER" id="PTHR17224:SF1">
    <property type="entry name" value="PEPTIDYL-TRNA HYDROLASE"/>
    <property type="match status" value="1"/>
</dbReference>
<feature type="site" description="Stabilizes the basic form of H active site to accept a proton" evidence="7">
    <location>
        <position position="93"/>
    </location>
</feature>
<comment type="caution">
    <text evidence="10">The sequence shown here is derived from an EMBL/GenBank/DDBJ whole genome shotgun (WGS) entry which is preliminary data.</text>
</comment>
<proteinExistence type="inferred from homology"/>
<evidence type="ECO:0000313" key="10">
    <source>
        <dbReference type="EMBL" id="HFT93658.1"/>
    </source>
</evidence>
<dbReference type="Gene3D" id="3.40.50.1470">
    <property type="entry name" value="Peptidyl-tRNA hydrolase"/>
    <property type="match status" value="1"/>
</dbReference>
<accession>A0A7C3LY84</accession>
<dbReference type="HAMAP" id="MF_00083">
    <property type="entry name" value="Pept_tRNA_hydro_bact"/>
    <property type="match status" value="1"/>
</dbReference>
<organism evidence="10">
    <name type="scientific">Leptospirillum ferriphilum</name>
    <dbReference type="NCBI Taxonomy" id="178606"/>
    <lineage>
        <taxon>Bacteria</taxon>
        <taxon>Pseudomonadati</taxon>
        <taxon>Nitrospirota</taxon>
        <taxon>Nitrospiria</taxon>
        <taxon>Nitrospirales</taxon>
        <taxon>Nitrospiraceae</taxon>
        <taxon>Leptospirillum</taxon>
    </lineage>
</organism>
<evidence type="ECO:0000256" key="7">
    <source>
        <dbReference type="HAMAP-Rule" id="MF_00083"/>
    </source>
</evidence>
<keyword evidence="7" id="KW-0963">Cytoplasm</keyword>
<dbReference type="EMBL" id="DTMM01000142">
    <property type="protein sequence ID" value="HFT93658.1"/>
    <property type="molecule type" value="Genomic_DNA"/>
</dbReference>
<sequence>MGIRAIVGLGNPGREYERTRHNAGKIFLDSLSERLGIPLVHQKPLVQWGEGEWKEERFLLLFPLTYMNLSGRVIPWLRLKGVSLPSDLLVLSDDMDLPLGTLRFREKGSSGGQKGMASIIEILGSDRVSRIRIGIGRPVEGQDPSDYVLGKLHPEEKKILEGSLETFFGLVDRWIFRADDKLA</sequence>
<evidence type="ECO:0000256" key="6">
    <source>
        <dbReference type="ARBA" id="ARBA00050038"/>
    </source>
</evidence>
<comment type="subcellular location">
    <subcellularLocation>
        <location evidence="7">Cytoplasm</location>
    </subcellularLocation>
</comment>
<dbReference type="InterPro" id="IPR036416">
    <property type="entry name" value="Pept_tRNA_hydro_sf"/>
</dbReference>
<name>A0A7C3LY84_9BACT</name>
<keyword evidence="3 7" id="KW-0378">Hydrolase</keyword>
<dbReference type="CDD" id="cd00462">
    <property type="entry name" value="PTH"/>
    <property type="match status" value="1"/>
</dbReference>
<evidence type="ECO:0000256" key="2">
    <source>
        <dbReference type="ARBA" id="ARBA00022555"/>
    </source>
</evidence>
<feature type="active site" description="Proton acceptor" evidence="7">
    <location>
        <position position="21"/>
    </location>
</feature>
<dbReference type="EC" id="3.1.1.29" evidence="1 7"/>
<comment type="similarity">
    <text evidence="5 7 9">Belongs to the PTH family.</text>
</comment>
<dbReference type="SUPFAM" id="SSF53178">
    <property type="entry name" value="Peptidyl-tRNA hydrolase-like"/>
    <property type="match status" value="1"/>
</dbReference>
<comment type="caution">
    <text evidence="7">Lacks conserved residue(s) required for the propagation of feature annotation.</text>
</comment>
<dbReference type="PROSITE" id="PS01195">
    <property type="entry name" value="PEPT_TRNA_HYDROL_1"/>
    <property type="match status" value="1"/>
</dbReference>
<comment type="catalytic activity">
    <reaction evidence="7 8">
        <text>an N-acyl-L-alpha-aminoacyl-tRNA + H2O = an N-acyl-L-amino acid + a tRNA + H(+)</text>
        <dbReference type="Rhea" id="RHEA:54448"/>
        <dbReference type="Rhea" id="RHEA-COMP:10123"/>
        <dbReference type="Rhea" id="RHEA-COMP:13883"/>
        <dbReference type="ChEBI" id="CHEBI:15377"/>
        <dbReference type="ChEBI" id="CHEBI:15378"/>
        <dbReference type="ChEBI" id="CHEBI:59874"/>
        <dbReference type="ChEBI" id="CHEBI:78442"/>
        <dbReference type="ChEBI" id="CHEBI:138191"/>
        <dbReference type="EC" id="3.1.1.29"/>
    </reaction>
</comment>
<dbReference type="GO" id="GO:0072344">
    <property type="term" value="P:rescue of stalled ribosome"/>
    <property type="evidence" value="ECO:0007669"/>
    <property type="project" value="UniProtKB-UniRule"/>
</dbReference>
<evidence type="ECO:0000256" key="8">
    <source>
        <dbReference type="RuleBase" id="RU000673"/>
    </source>
</evidence>
<dbReference type="InterPro" id="IPR001328">
    <property type="entry name" value="Pept_tRNA_hydro"/>
</dbReference>
<reference evidence="10" key="1">
    <citation type="journal article" date="2020" name="mSystems">
        <title>Genome- and Community-Level Interaction Insights into Carbon Utilization and Element Cycling Functions of Hydrothermarchaeota in Hydrothermal Sediment.</title>
        <authorList>
            <person name="Zhou Z."/>
            <person name="Liu Y."/>
            <person name="Xu W."/>
            <person name="Pan J."/>
            <person name="Luo Z.H."/>
            <person name="Li M."/>
        </authorList>
    </citation>
    <scope>NUCLEOTIDE SEQUENCE [LARGE SCALE GENOMIC DNA]</scope>
    <source>
        <strain evidence="10">SpSt-902</strain>
    </source>
</reference>
<dbReference type="PANTHER" id="PTHR17224">
    <property type="entry name" value="PEPTIDYL-TRNA HYDROLASE"/>
    <property type="match status" value="1"/>
</dbReference>
<dbReference type="AlphaFoldDB" id="A0A7C3LY84"/>